<evidence type="ECO:0000313" key="4">
    <source>
        <dbReference type="EMBL" id="QIW96739.1"/>
    </source>
</evidence>
<dbReference type="InterPro" id="IPR013094">
    <property type="entry name" value="AB_hydrolase_3"/>
</dbReference>
<dbReference type="InterPro" id="IPR029058">
    <property type="entry name" value="AB_hydrolase_fold"/>
</dbReference>
<accession>A0A6H0XQI8</accession>
<evidence type="ECO:0000256" key="2">
    <source>
        <dbReference type="SAM" id="Phobius"/>
    </source>
</evidence>
<feature type="domain" description="Alpha/beta hydrolase fold-3" evidence="3">
    <location>
        <begin position="103"/>
        <end position="316"/>
    </location>
</feature>
<evidence type="ECO:0000313" key="5">
    <source>
        <dbReference type="Proteomes" id="UP000503462"/>
    </source>
</evidence>
<dbReference type="EMBL" id="CP051140">
    <property type="protein sequence ID" value="QIW96739.1"/>
    <property type="molecule type" value="Genomic_DNA"/>
</dbReference>
<gene>
    <name evidence="4" type="ORF">AMS68_002257</name>
</gene>
<feature type="transmembrane region" description="Helical" evidence="2">
    <location>
        <begin position="12"/>
        <end position="31"/>
    </location>
</feature>
<dbReference type="Gene3D" id="3.40.50.1820">
    <property type="entry name" value="alpha/beta hydrolase"/>
    <property type="match status" value="1"/>
</dbReference>
<proteinExistence type="predicted"/>
<dbReference type="AlphaFoldDB" id="A0A6H0XQI8"/>
<reference evidence="4 5" key="1">
    <citation type="journal article" date="2016" name="Sci. Rep.">
        <title>Peltaster fructicola genome reveals evolution from an invasive phytopathogen to an ectophytic parasite.</title>
        <authorList>
            <person name="Xu C."/>
            <person name="Chen H."/>
            <person name="Gleason M.L."/>
            <person name="Xu J.R."/>
            <person name="Liu H."/>
            <person name="Zhang R."/>
            <person name="Sun G."/>
        </authorList>
    </citation>
    <scope>NUCLEOTIDE SEQUENCE [LARGE SCALE GENOMIC DNA]</scope>
    <source>
        <strain evidence="4 5">LNHT1506</strain>
    </source>
</reference>
<dbReference type="InterPro" id="IPR050300">
    <property type="entry name" value="GDXG_lipolytic_enzyme"/>
</dbReference>
<evidence type="ECO:0000259" key="3">
    <source>
        <dbReference type="Pfam" id="PF07859"/>
    </source>
</evidence>
<keyword evidence="2" id="KW-1133">Transmembrane helix</keyword>
<protein>
    <recommendedName>
        <fullName evidence="3">Alpha/beta hydrolase fold-3 domain-containing protein</fullName>
    </recommendedName>
</protein>
<dbReference type="Proteomes" id="UP000503462">
    <property type="component" value="Chromosome 2"/>
</dbReference>
<dbReference type="OrthoDB" id="408631at2759"/>
<dbReference type="PANTHER" id="PTHR48081">
    <property type="entry name" value="AB HYDROLASE SUPERFAMILY PROTEIN C4A8.06C"/>
    <property type="match status" value="1"/>
</dbReference>
<keyword evidence="2" id="KW-0812">Transmembrane</keyword>
<dbReference type="PANTHER" id="PTHR48081:SF11">
    <property type="entry name" value="ALPHA_BETA HYDROLASE FOLD-3 DOMAIN-CONTAINING PROTEIN-RELATED"/>
    <property type="match status" value="1"/>
</dbReference>
<name>A0A6H0XQI8_9PEZI</name>
<dbReference type="GO" id="GO:0016787">
    <property type="term" value="F:hydrolase activity"/>
    <property type="evidence" value="ECO:0007669"/>
    <property type="project" value="UniProtKB-KW"/>
</dbReference>
<organism evidence="4 5">
    <name type="scientific">Peltaster fructicola</name>
    <dbReference type="NCBI Taxonomy" id="286661"/>
    <lineage>
        <taxon>Eukaryota</taxon>
        <taxon>Fungi</taxon>
        <taxon>Dikarya</taxon>
        <taxon>Ascomycota</taxon>
        <taxon>Pezizomycotina</taxon>
        <taxon>Dothideomycetes</taxon>
        <taxon>Dothideomycetes incertae sedis</taxon>
        <taxon>Peltaster</taxon>
    </lineage>
</organism>
<sequence>MQVTAADVVKSVFVAVWLPFALVLGIAERLFTGRKDVVSLVPLSIKRAAVSRLNVESILSSPRFRSVGHELCEKVERKGLLGYWISQGSLSSRTTPSECDAVLLYIHGGAYVLGHPLMNVVQLLRISELMSSKGLSISTFSLSYDLAPESTFPRPFEQALAAYRYLLEEAHIKPEKIVICGESAGGHLALTLLHKLADQQIPKPGGAALLFPWVDLSNSGDSFNRNRKNDVLQRHELDRAVHWTCGDDGRKTFADIFDYSTPKSKSYWRGVLPAKTWVGVGSHDLFYDSIEDFVEYAREDGCVVEYDIFEGKTHGYPVMLDVLSRKRYLQLSPEQDVGALMQGAGMIAKVLLNLLED</sequence>
<dbReference type="SUPFAM" id="SSF53474">
    <property type="entry name" value="alpha/beta-Hydrolases"/>
    <property type="match status" value="1"/>
</dbReference>
<dbReference type="Pfam" id="PF07859">
    <property type="entry name" value="Abhydrolase_3"/>
    <property type="match status" value="1"/>
</dbReference>
<keyword evidence="2" id="KW-0472">Membrane</keyword>
<evidence type="ECO:0000256" key="1">
    <source>
        <dbReference type="ARBA" id="ARBA00022801"/>
    </source>
</evidence>
<keyword evidence="1" id="KW-0378">Hydrolase</keyword>
<keyword evidence="5" id="KW-1185">Reference proteome</keyword>